<dbReference type="OrthoDB" id="5694214at2"/>
<evidence type="ECO:0000256" key="1">
    <source>
        <dbReference type="ARBA" id="ARBA00004442"/>
    </source>
</evidence>
<dbReference type="Pfam" id="PF07980">
    <property type="entry name" value="SusD_RagB"/>
    <property type="match status" value="1"/>
</dbReference>
<evidence type="ECO:0000313" key="8">
    <source>
        <dbReference type="Proteomes" id="UP000245880"/>
    </source>
</evidence>
<dbReference type="PROSITE" id="PS51257">
    <property type="entry name" value="PROKAR_LIPOPROTEIN"/>
    <property type="match status" value="1"/>
</dbReference>
<name>A0A316AJK1_9BACT</name>
<sequence>MKAKIYLFLLILTMSCRNEDFLDLYPKDAITEQTFFKNENDLKLYANQFYPSLPVQPSLSDNNSDDFVPSNRNSFLAGTYVVPVSGGGWSWTNERNVNYFLQRYQRADISDVLKNKYAGEVRLFRAYFYWRKVVQFGDVPWLNADLNDLSPELYDPKLPQKQVMDSVLTDLNFAIAHLPLPKDTELGRLHKYAAAALKSRICLWEGTYRKYHGLGDEQKFLQEAVDASEMVMNSGLYDIYSTGNPSTDYYDLFIQEELSSNVEAILPMRYLKNIVMHGLTRSLGESGTGFSKNFVRSFLSSDGLPTSLSPLYKGDNTLEEEATARDPRFKQLIGTNGFVFQISASGAQDLITLPRIGSNAAPTGYQLIKGRSSDLEQWNALQSTLDLFIFRYAETLLNYAEAKAELGEADQSVLDRSINKIRDRVAMPHMTTEVPKDPQSDFPSLSALIDEIRRERRVELAAEGFRFDDLLRWKAGEQIEKPETILGLKLNAAYKTQFPASQISGIVVDENDLIRIYSNIDSRVWDDKMYHYPIPTQELSLNPKLAPQNAGW</sequence>
<keyword evidence="8" id="KW-1185">Reference proteome</keyword>
<accession>A0A316AJK1</accession>
<evidence type="ECO:0000313" key="7">
    <source>
        <dbReference type="EMBL" id="PWJ57943.1"/>
    </source>
</evidence>
<evidence type="ECO:0000256" key="2">
    <source>
        <dbReference type="ARBA" id="ARBA00006275"/>
    </source>
</evidence>
<keyword evidence="3" id="KW-0732">Signal</keyword>
<dbReference type="RefSeq" id="WP_109674551.1">
    <property type="nucleotide sequence ID" value="NZ_QGDT01000005.1"/>
</dbReference>
<keyword evidence="5" id="KW-0998">Cell outer membrane</keyword>
<evidence type="ECO:0000256" key="4">
    <source>
        <dbReference type="ARBA" id="ARBA00023136"/>
    </source>
</evidence>
<dbReference type="InterPro" id="IPR011990">
    <property type="entry name" value="TPR-like_helical_dom_sf"/>
</dbReference>
<feature type="domain" description="RagB/SusD" evidence="6">
    <location>
        <begin position="284"/>
        <end position="552"/>
    </location>
</feature>
<evidence type="ECO:0000259" key="6">
    <source>
        <dbReference type="Pfam" id="PF07980"/>
    </source>
</evidence>
<dbReference type="AlphaFoldDB" id="A0A316AJK1"/>
<dbReference type="Proteomes" id="UP000245880">
    <property type="component" value="Unassembled WGS sequence"/>
</dbReference>
<comment type="subcellular location">
    <subcellularLocation>
        <location evidence="1">Cell outer membrane</location>
    </subcellularLocation>
</comment>
<dbReference type="SUPFAM" id="SSF48452">
    <property type="entry name" value="TPR-like"/>
    <property type="match status" value="1"/>
</dbReference>
<comment type="caution">
    <text evidence="7">The sequence shown here is derived from an EMBL/GenBank/DDBJ whole genome shotgun (WGS) entry which is preliminary data.</text>
</comment>
<gene>
    <name evidence="7" type="ORF">CLV98_105123</name>
</gene>
<keyword evidence="4" id="KW-0472">Membrane</keyword>
<dbReference type="InterPro" id="IPR012944">
    <property type="entry name" value="SusD_RagB_dom"/>
</dbReference>
<comment type="similarity">
    <text evidence="2">Belongs to the SusD family.</text>
</comment>
<dbReference type="EMBL" id="QGDT01000005">
    <property type="protein sequence ID" value="PWJ57943.1"/>
    <property type="molecule type" value="Genomic_DNA"/>
</dbReference>
<dbReference type="GO" id="GO:0009279">
    <property type="term" value="C:cell outer membrane"/>
    <property type="evidence" value="ECO:0007669"/>
    <property type="project" value="UniProtKB-SubCell"/>
</dbReference>
<evidence type="ECO:0000256" key="3">
    <source>
        <dbReference type="ARBA" id="ARBA00022729"/>
    </source>
</evidence>
<protein>
    <submittedName>
        <fullName evidence="7">Putative outer membrane starch-binding protein</fullName>
    </submittedName>
</protein>
<reference evidence="7 8" key="1">
    <citation type="submission" date="2018-03" db="EMBL/GenBank/DDBJ databases">
        <title>Genomic Encyclopedia of Archaeal and Bacterial Type Strains, Phase II (KMG-II): from individual species to whole genera.</title>
        <authorList>
            <person name="Goeker M."/>
        </authorList>
    </citation>
    <scope>NUCLEOTIDE SEQUENCE [LARGE SCALE GENOMIC DNA]</scope>
    <source>
        <strain evidence="7 8">DSM 100346</strain>
    </source>
</reference>
<organism evidence="7 8">
    <name type="scientific">Dyadobacter jejuensis</name>
    <dbReference type="NCBI Taxonomy" id="1082580"/>
    <lineage>
        <taxon>Bacteria</taxon>
        <taxon>Pseudomonadati</taxon>
        <taxon>Bacteroidota</taxon>
        <taxon>Cytophagia</taxon>
        <taxon>Cytophagales</taxon>
        <taxon>Spirosomataceae</taxon>
        <taxon>Dyadobacter</taxon>
    </lineage>
</organism>
<evidence type="ECO:0000256" key="5">
    <source>
        <dbReference type="ARBA" id="ARBA00023237"/>
    </source>
</evidence>
<proteinExistence type="inferred from homology"/>
<dbReference type="Gene3D" id="1.25.40.390">
    <property type="match status" value="1"/>
</dbReference>